<keyword evidence="2" id="KW-1185">Reference proteome</keyword>
<dbReference type="SUPFAM" id="SSF101898">
    <property type="entry name" value="NHL repeat"/>
    <property type="match status" value="1"/>
</dbReference>
<dbReference type="OrthoDB" id="9794322at2"/>
<dbReference type="InterPro" id="IPR011042">
    <property type="entry name" value="6-blade_b-propeller_TolB-like"/>
</dbReference>
<protein>
    <recommendedName>
        <fullName evidence="3">Bulb-type lectin domain-containing protein</fullName>
    </recommendedName>
</protein>
<dbReference type="AlphaFoldDB" id="A0A4Z0C1X0"/>
<reference evidence="1 2" key="1">
    <citation type="submission" date="2019-03" db="EMBL/GenBank/DDBJ databases">
        <title>Ramlibacter henchirensis DSM 14656, whole genome shotgun sequence.</title>
        <authorList>
            <person name="Zhang X."/>
            <person name="Feng G."/>
            <person name="Zhu H."/>
        </authorList>
    </citation>
    <scope>NUCLEOTIDE SEQUENCE [LARGE SCALE GENOMIC DNA]</scope>
    <source>
        <strain evidence="1 2">DSM 14656</strain>
    </source>
</reference>
<comment type="caution">
    <text evidence="1">The sequence shown here is derived from an EMBL/GenBank/DDBJ whole genome shotgun (WGS) entry which is preliminary data.</text>
</comment>
<organism evidence="1 2">
    <name type="scientific">Ramlibacter henchirensis</name>
    <dbReference type="NCBI Taxonomy" id="204072"/>
    <lineage>
        <taxon>Bacteria</taxon>
        <taxon>Pseudomonadati</taxon>
        <taxon>Pseudomonadota</taxon>
        <taxon>Betaproteobacteria</taxon>
        <taxon>Burkholderiales</taxon>
        <taxon>Comamonadaceae</taxon>
        <taxon>Ramlibacter</taxon>
    </lineage>
</organism>
<sequence>MVGLSDSFTTDQFGQPRPAISLVKFSSNGSVVWQKVWTGETQRGGGRAPTVALTSDQSSVYVTGLSNANGGDAVLLKFDSDGNLLWQRTWGGSIIREESEAVATDAQGAAYISGTQRDNQAQTAGLFVVKFNADGTVAWQKIWNNASGSAVAVGPDGHVYAAGSKMRTDGSFEFDVLAMKITNGGGLVWDVTYAVEGTTDARGGMTVGADGGPIFAGAIQAGRRVVGISALLVKLTTDGALLFDRQWGGRDGTSGHAVALAPDGSIHVAGAASLESGADEAFVFHVDAEGRGLDAVTWGGAGFDSGHGVGVAGDGTVVLAATTNPPGPPFALLDASRRVSAVRGSVAVAGGSLADAQGLAADAAASVINSTGGTSYAGNSETALVRYSRPARR</sequence>
<gene>
    <name evidence="1" type="ORF">EZ313_02900</name>
</gene>
<dbReference type="EMBL" id="SMLM01000001">
    <property type="protein sequence ID" value="TFZ05627.1"/>
    <property type="molecule type" value="Genomic_DNA"/>
</dbReference>
<proteinExistence type="predicted"/>
<name>A0A4Z0C1X0_9BURK</name>
<evidence type="ECO:0000313" key="2">
    <source>
        <dbReference type="Proteomes" id="UP000298180"/>
    </source>
</evidence>
<dbReference type="Proteomes" id="UP000298180">
    <property type="component" value="Unassembled WGS sequence"/>
</dbReference>
<dbReference type="RefSeq" id="WP_135261709.1">
    <property type="nucleotide sequence ID" value="NZ_SMLM01000001.1"/>
</dbReference>
<evidence type="ECO:0000313" key="1">
    <source>
        <dbReference type="EMBL" id="TFZ05627.1"/>
    </source>
</evidence>
<evidence type="ECO:0008006" key="3">
    <source>
        <dbReference type="Google" id="ProtNLM"/>
    </source>
</evidence>
<dbReference type="Gene3D" id="2.120.10.30">
    <property type="entry name" value="TolB, C-terminal domain"/>
    <property type="match status" value="1"/>
</dbReference>
<dbReference type="PANTHER" id="PTHR42754">
    <property type="entry name" value="ENDOGLUCANASE"/>
    <property type="match status" value="1"/>
</dbReference>
<dbReference type="PANTHER" id="PTHR42754:SF1">
    <property type="entry name" value="LIPOPROTEIN"/>
    <property type="match status" value="1"/>
</dbReference>
<accession>A0A4Z0C1X0</accession>